<evidence type="ECO:0000313" key="4">
    <source>
        <dbReference type="Proteomes" id="UP001595773"/>
    </source>
</evidence>
<dbReference type="Pfam" id="PF13847">
    <property type="entry name" value="Methyltransf_31"/>
    <property type="match status" value="1"/>
</dbReference>
<dbReference type="GO" id="GO:0032259">
    <property type="term" value="P:methylation"/>
    <property type="evidence" value="ECO:0007669"/>
    <property type="project" value="UniProtKB-KW"/>
</dbReference>
<dbReference type="RefSeq" id="WP_230066919.1">
    <property type="nucleotide sequence ID" value="NZ_BAABLL010000008.1"/>
</dbReference>
<comment type="caution">
    <text evidence="3">The sequence shown here is derived from an EMBL/GenBank/DDBJ whole genome shotgun (WGS) entry which is preliminary data.</text>
</comment>
<reference evidence="4" key="1">
    <citation type="journal article" date="2019" name="Int. J. Syst. Evol. Microbiol.">
        <title>The Global Catalogue of Microorganisms (GCM) 10K type strain sequencing project: providing services to taxonomists for standard genome sequencing and annotation.</title>
        <authorList>
            <consortium name="The Broad Institute Genomics Platform"/>
            <consortium name="The Broad Institute Genome Sequencing Center for Infectious Disease"/>
            <person name="Wu L."/>
            <person name="Ma J."/>
        </authorList>
    </citation>
    <scope>NUCLEOTIDE SEQUENCE [LARGE SCALE GENOMIC DNA]</scope>
    <source>
        <strain evidence="4">CGMCC 1.10698</strain>
    </source>
</reference>
<sequence length="279" mass="30524">MNAHASNAHARNGSGDVYTHGHHESVLRSHLSRTAENCAAYLLPYLQPGMRVLDIGSGPGTITTDFARLVAPGQVVGMDRSPDVVAAATLLATDQHLENLSFTTGDVYAMDFAADTFDVVHAHQLLQHVSDPVAALREMRRVARTGGVVAVRDADFHAMSWYPQLPAMDEWMDLYQQLARHNDAEPDAGRRLIHWAHAAGFTDVAPSSNNWLYATTEQRAWLAGVWSDRVEKSAFAEQAIAYGLADNAALARIAAGWREWGQSPDGWFVMPNGQIIARA</sequence>
<dbReference type="PANTHER" id="PTHR44068">
    <property type="entry name" value="ZGC:194242"/>
    <property type="match status" value="1"/>
</dbReference>
<dbReference type="InterPro" id="IPR029063">
    <property type="entry name" value="SAM-dependent_MTases_sf"/>
</dbReference>
<keyword evidence="1" id="KW-0808">Transferase</keyword>
<evidence type="ECO:0000313" key="3">
    <source>
        <dbReference type="EMBL" id="MFC4266090.1"/>
    </source>
</evidence>
<dbReference type="EMBL" id="JBHSCQ010000017">
    <property type="protein sequence ID" value="MFC4266090.1"/>
    <property type="molecule type" value="Genomic_DNA"/>
</dbReference>
<evidence type="ECO:0000259" key="2">
    <source>
        <dbReference type="Pfam" id="PF13847"/>
    </source>
</evidence>
<keyword evidence="3" id="KW-0489">Methyltransferase</keyword>
<organism evidence="3 4">
    <name type="scientific">Arthrobacter cryoconiti</name>
    <dbReference type="NCBI Taxonomy" id="748907"/>
    <lineage>
        <taxon>Bacteria</taxon>
        <taxon>Bacillati</taxon>
        <taxon>Actinomycetota</taxon>
        <taxon>Actinomycetes</taxon>
        <taxon>Micrococcales</taxon>
        <taxon>Micrococcaceae</taxon>
        <taxon>Arthrobacter</taxon>
    </lineage>
</organism>
<dbReference type="InterPro" id="IPR050447">
    <property type="entry name" value="Erg6_SMT_methyltransf"/>
</dbReference>
<dbReference type="SUPFAM" id="SSF53335">
    <property type="entry name" value="S-adenosyl-L-methionine-dependent methyltransferases"/>
    <property type="match status" value="1"/>
</dbReference>
<feature type="domain" description="Methyltransferase" evidence="2">
    <location>
        <begin position="47"/>
        <end position="183"/>
    </location>
</feature>
<protein>
    <submittedName>
        <fullName evidence="3">Methyltransferase domain-containing protein</fullName>
    </submittedName>
</protein>
<dbReference type="PANTHER" id="PTHR44068:SF1">
    <property type="entry name" value="HYPOTHETICAL LOC100005854"/>
    <property type="match status" value="1"/>
</dbReference>
<dbReference type="Gene3D" id="3.40.50.150">
    <property type="entry name" value="Vaccinia Virus protein VP39"/>
    <property type="match status" value="1"/>
</dbReference>
<proteinExistence type="predicted"/>
<name>A0ABV8R0S7_9MICC</name>
<evidence type="ECO:0000256" key="1">
    <source>
        <dbReference type="ARBA" id="ARBA00022679"/>
    </source>
</evidence>
<dbReference type="CDD" id="cd02440">
    <property type="entry name" value="AdoMet_MTases"/>
    <property type="match status" value="1"/>
</dbReference>
<keyword evidence="4" id="KW-1185">Reference proteome</keyword>
<dbReference type="InterPro" id="IPR025714">
    <property type="entry name" value="Methyltranfer_dom"/>
</dbReference>
<accession>A0ABV8R0S7</accession>
<dbReference type="GO" id="GO:0008168">
    <property type="term" value="F:methyltransferase activity"/>
    <property type="evidence" value="ECO:0007669"/>
    <property type="project" value="UniProtKB-KW"/>
</dbReference>
<gene>
    <name evidence="3" type="ORF">ACFOW9_10810</name>
</gene>
<dbReference type="Proteomes" id="UP001595773">
    <property type="component" value="Unassembled WGS sequence"/>
</dbReference>